<dbReference type="Pfam" id="PF01042">
    <property type="entry name" value="Ribonuc_L-PSP"/>
    <property type="match status" value="1"/>
</dbReference>
<dbReference type="OrthoDB" id="309640at2759"/>
<dbReference type="AlphaFoldDB" id="A0A7H8R9M2"/>
<dbReference type="Gene3D" id="3.30.1330.40">
    <property type="entry name" value="RutC-like"/>
    <property type="match status" value="1"/>
</dbReference>
<dbReference type="InterPro" id="IPR035959">
    <property type="entry name" value="RutC-like_sf"/>
</dbReference>
<dbReference type="GO" id="GO:0019239">
    <property type="term" value="F:deaminase activity"/>
    <property type="evidence" value="ECO:0007669"/>
    <property type="project" value="TreeGrafter"/>
</dbReference>
<dbReference type="GeneID" id="55997711"/>
<keyword evidence="2" id="KW-1185">Reference proteome</keyword>
<dbReference type="Proteomes" id="UP000509510">
    <property type="component" value="Chromosome V"/>
</dbReference>
<dbReference type="PANTHER" id="PTHR11803:SF22">
    <property type="entry name" value="ENDORIBONUCLEASE FAMILY PROTEIN BRT1, PUTATIVE (AFU_ORTHOLOGUE AFUA_5G03780)-RELATED"/>
    <property type="match status" value="1"/>
</dbReference>
<name>A0A7H8R9M2_TALRU</name>
<accession>A0A7H8R9M2</accession>
<dbReference type="GO" id="GO:0005739">
    <property type="term" value="C:mitochondrion"/>
    <property type="evidence" value="ECO:0007669"/>
    <property type="project" value="TreeGrafter"/>
</dbReference>
<dbReference type="KEGG" id="trg:TRUGW13939_10230"/>
<organism evidence="1 2">
    <name type="scientific">Talaromyces rugulosus</name>
    <name type="common">Penicillium rugulosum</name>
    <dbReference type="NCBI Taxonomy" id="121627"/>
    <lineage>
        <taxon>Eukaryota</taxon>
        <taxon>Fungi</taxon>
        <taxon>Dikarya</taxon>
        <taxon>Ascomycota</taxon>
        <taxon>Pezizomycotina</taxon>
        <taxon>Eurotiomycetes</taxon>
        <taxon>Eurotiomycetidae</taxon>
        <taxon>Eurotiales</taxon>
        <taxon>Trichocomaceae</taxon>
        <taxon>Talaromyces</taxon>
        <taxon>Talaromyces sect. Islandici</taxon>
    </lineage>
</organism>
<gene>
    <name evidence="1" type="ORF">TRUGW13939_10230</name>
</gene>
<reference evidence="2" key="1">
    <citation type="submission" date="2020-06" db="EMBL/GenBank/DDBJ databases">
        <title>A chromosome-scale genome assembly of Talaromyces rugulosus W13939.</title>
        <authorList>
            <person name="Wang B."/>
            <person name="Guo L."/>
            <person name="Ye K."/>
            <person name="Wang L."/>
        </authorList>
    </citation>
    <scope>NUCLEOTIDE SEQUENCE [LARGE SCALE GENOMIC DNA]</scope>
    <source>
        <strain evidence="2">W13939</strain>
    </source>
</reference>
<protein>
    <submittedName>
        <fullName evidence="1">Uncharacterized protein</fullName>
    </submittedName>
</protein>
<dbReference type="PANTHER" id="PTHR11803">
    <property type="entry name" value="2-IMINOBUTANOATE/2-IMINOPROPANOATE DEAMINASE RIDA"/>
    <property type="match status" value="1"/>
</dbReference>
<dbReference type="RefSeq" id="XP_035349236.1">
    <property type="nucleotide sequence ID" value="XM_035493343.1"/>
</dbReference>
<dbReference type="EMBL" id="CP055902">
    <property type="protein sequence ID" value="QKX63062.1"/>
    <property type="molecule type" value="Genomic_DNA"/>
</dbReference>
<proteinExistence type="predicted"/>
<dbReference type="CDD" id="cd00448">
    <property type="entry name" value="YjgF_YER057c_UK114_family"/>
    <property type="match status" value="1"/>
</dbReference>
<evidence type="ECO:0000313" key="1">
    <source>
        <dbReference type="EMBL" id="QKX63062.1"/>
    </source>
</evidence>
<dbReference type="InterPro" id="IPR006175">
    <property type="entry name" value="YjgF/YER057c/UK114"/>
</dbReference>
<sequence length="73" mass="8225">MNPKTCKTIDGDIQTRTHQCIKNISAILDVAGSSIKNAVKVNIFLADMVDFDKMNEIYMMYCGVSNRVRREAP</sequence>
<dbReference type="SUPFAM" id="SSF55298">
    <property type="entry name" value="YjgF-like"/>
    <property type="match status" value="1"/>
</dbReference>
<dbReference type="GO" id="GO:0005829">
    <property type="term" value="C:cytosol"/>
    <property type="evidence" value="ECO:0007669"/>
    <property type="project" value="TreeGrafter"/>
</dbReference>
<evidence type="ECO:0000313" key="2">
    <source>
        <dbReference type="Proteomes" id="UP000509510"/>
    </source>
</evidence>